<feature type="transmembrane region" description="Helical" evidence="1">
    <location>
        <begin position="341"/>
        <end position="360"/>
    </location>
</feature>
<feature type="transmembrane region" description="Helical" evidence="1">
    <location>
        <begin position="236"/>
        <end position="255"/>
    </location>
</feature>
<feature type="transmembrane region" description="Helical" evidence="1">
    <location>
        <begin position="119"/>
        <end position="136"/>
    </location>
</feature>
<evidence type="ECO:0000313" key="3">
    <source>
        <dbReference type="Proteomes" id="UP000663090"/>
    </source>
</evidence>
<feature type="transmembrane region" description="Helical" evidence="1">
    <location>
        <begin position="267"/>
        <end position="289"/>
    </location>
</feature>
<evidence type="ECO:0008006" key="4">
    <source>
        <dbReference type="Google" id="ProtNLM"/>
    </source>
</evidence>
<keyword evidence="1" id="KW-0472">Membrane</keyword>
<reference evidence="2 3" key="1">
    <citation type="submission" date="2021-02" db="EMBL/GenBank/DDBJ databases">
        <title>De Novo genome assembly of isolated myxobacteria.</title>
        <authorList>
            <person name="Stevens D.C."/>
        </authorList>
    </citation>
    <scope>NUCLEOTIDE SEQUENCE [LARGE SCALE GENOMIC DNA]</scope>
    <source>
        <strain evidence="2 3">SCHIC003</strain>
    </source>
</reference>
<proteinExistence type="predicted"/>
<dbReference type="RefSeq" id="WP_206717337.1">
    <property type="nucleotide sequence ID" value="NZ_CP071091.1"/>
</dbReference>
<sequence length="590" mass="63813">MADGPPHVDTRWTWPRSLVLALGLGILLSLPSLRVGLMLDDLMHRMVINGSTQRLGDWGPLSLYEFVGGPGSMPERLRESGLLPWWASDSLLVRFFRPIPSALLSLDAWLFRDAALPAHLHSLAWFVALVVLVGWLHQRLLPAPVATLATVLYAVAGAHVLPVAWLAARHPLISALLGLLALAAHLRAREDAWKPGRVLAPLALTGALLSGEAAVGAVLLLGSYEVFGRRESWRRMLLHLAPFLALSLVYVLFYVSQGYGARGSNGYLNPIAAPWAFLGVFIQRTFILLSELVLATPSDLTSSAPPLQPIIAALGLIATLGAWWLSRVVRPWLSAREQDALRWLIPGGILATLPGAVGIVGGRVLMVPLVAGSALMSVLILRGWQAARESEQLRVPSFILKSAVVILVLGHFGLSPLFRVGMALALGHVADEQWRVAREAPPCDGTLVLVASSDPSVSQYVPAAMSLRGRSPRGFRLLSGAPHDHVLERVSPEAIDLIVQGSPRKQGFWEVVNRESAPPVGTTLKLGDLQVSVLESSESGFMRARFDFGHVLESDDFCFVTWSNNGLRRIELPPPGQHLALPHSRGPAGL</sequence>
<dbReference type="Proteomes" id="UP000663090">
    <property type="component" value="Chromosome"/>
</dbReference>
<feature type="transmembrane region" description="Helical" evidence="1">
    <location>
        <begin position="143"/>
        <end position="161"/>
    </location>
</feature>
<feature type="transmembrane region" description="Helical" evidence="1">
    <location>
        <begin position="309"/>
        <end position="329"/>
    </location>
</feature>
<organism evidence="2 3">
    <name type="scientific">Myxococcus landrumensis</name>
    <dbReference type="NCBI Taxonomy" id="2813577"/>
    <lineage>
        <taxon>Bacteria</taxon>
        <taxon>Pseudomonadati</taxon>
        <taxon>Myxococcota</taxon>
        <taxon>Myxococcia</taxon>
        <taxon>Myxococcales</taxon>
        <taxon>Cystobacterineae</taxon>
        <taxon>Myxococcaceae</taxon>
        <taxon>Myxococcus</taxon>
    </lineage>
</organism>
<feature type="transmembrane region" description="Helical" evidence="1">
    <location>
        <begin position="198"/>
        <end position="224"/>
    </location>
</feature>
<accession>A0ABX7NA48</accession>
<keyword evidence="1" id="KW-1133">Transmembrane helix</keyword>
<protein>
    <recommendedName>
        <fullName evidence="4">Lipoprotein</fullName>
    </recommendedName>
</protein>
<keyword evidence="3" id="KW-1185">Reference proteome</keyword>
<feature type="transmembrane region" description="Helical" evidence="1">
    <location>
        <begin position="18"/>
        <end position="37"/>
    </location>
</feature>
<dbReference type="EMBL" id="CP071091">
    <property type="protein sequence ID" value="QSQ15642.1"/>
    <property type="molecule type" value="Genomic_DNA"/>
</dbReference>
<feature type="transmembrane region" description="Helical" evidence="1">
    <location>
        <begin position="366"/>
        <end position="386"/>
    </location>
</feature>
<name>A0ABX7NA48_9BACT</name>
<evidence type="ECO:0000313" key="2">
    <source>
        <dbReference type="EMBL" id="QSQ15642.1"/>
    </source>
</evidence>
<keyword evidence="1" id="KW-0812">Transmembrane</keyword>
<gene>
    <name evidence="2" type="ORF">JY572_06140</name>
</gene>
<feature type="transmembrane region" description="Helical" evidence="1">
    <location>
        <begin position="398"/>
        <end position="418"/>
    </location>
</feature>
<evidence type="ECO:0000256" key="1">
    <source>
        <dbReference type="SAM" id="Phobius"/>
    </source>
</evidence>
<feature type="transmembrane region" description="Helical" evidence="1">
    <location>
        <begin position="167"/>
        <end position="186"/>
    </location>
</feature>